<dbReference type="RefSeq" id="WP_137032240.1">
    <property type="nucleotide sequence ID" value="NZ_SZNK01000001.1"/>
</dbReference>
<name>A0A4U2YCV2_9BACL</name>
<organism evidence="1 2">
    <name type="scientific">Brevibacillus antibioticus</name>
    <dbReference type="NCBI Taxonomy" id="2570228"/>
    <lineage>
        <taxon>Bacteria</taxon>
        <taxon>Bacillati</taxon>
        <taxon>Bacillota</taxon>
        <taxon>Bacilli</taxon>
        <taxon>Bacillales</taxon>
        <taxon>Paenibacillaceae</taxon>
        <taxon>Brevibacillus</taxon>
    </lineage>
</organism>
<dbReference type="Proteomes" id="UP000307841">
    <property type="component" value="Unassembled WGS sequence"/>
</dbReference>
<comment type="caution">
    <text evidence="1">The sequence shown here is derived from an EMBL/GenBank/DDBJ whole genome shotgun (WGS) entry which is preliminary data.</text>
</comment>
<protein>
    <submittedName>
        <fullName evidence="1">Uncharacterized protein</fullName>
    </submittedName>
</protein>
<reference evidence="1 2" key="1">
    <citation type="submission" date="2019-04" db="EMBL/GenBank/DDBJ databases">
        <title>Whole genome sequencing of Brevibacillus sp. TGS2-1.</title>
        <authorList>
            <person name="Choi A."/>
        </authorList>
    </citation>
    <scope>NUCLEOTIDE SEQUENCE [LARGE SCALE GENOMIC DNA]</scope>
    <source>
        <strain evidence="1 2">TGS2-1</strain>
    </source>
</reference>
<evidence type="ECO:0000313" key="1">
    <source>
        <dbReference type="EMBL" id="TKI58686.1"/>
    </source>
</evidence>
<evidence type="ECO:0000313" key="2">
    <source>
        <dbReference type="Proteomes" id="UP000307841"/>
    </source>
</evidence>
<keyword evidence="2" id="KW-1185">Reference proteome</keyword>
<accession>A0A4U2YCV2</accession>
<sequence length="118" mass="13996">MKEVLKDSELRIKELTVNNQIWFEEFLSNIKNGSSRIQYRSVILNYLEAKRDCDATEYGIEEMTEYLASRLDETSPKNYNKSVSYTKKFYEFLNEKGFPVRGYLEQLKHLLIPPSEIK</sequence>
<dbReference type="AlphaFoldDB" id="A0A4U2YCV2"/>
<dbReference type="EMBL" id="SZNK01000001">
    <property type="protein sequence ID" value="TKI58686.1"/>
    <property type="molecule type" value="Genomic_DNA"/>
</dbReference>
<gene>
    <name evidence="1" type="ORF">E8L90_26635</name>
</gene>
<proteinExistence type="predicted"/>